<dbReference type="Gene3D" id="3.30.450.40">
    <property type="match status" value="2"/>
</dbReference>
<sequence length="1006" mass="105493">MHHDAGTSTLTTRLVLRLAGELGNEDCADRVLARAGLSDRRAELQALHGRVTYAVKAALLDAVAAELADPGIGLRLGEAALRDQALAPFRAVVRALGSPEAVLRSVSRVSTRLDTATVFRCLGVGTGAARVGWRVLPPNAPNRVDCDYNTGMLRQVPVVFGLPPAEVRHGSCQVDGAPECVYEVSWEPRRRASRGRRRAARPDLDAALLSDERLGILQDAVGDLAGDADLEQTLERITSRADRALHAPGHLLDVRLPDGTRHVRARGLGAQVADHLGDTPLEPGLQRVGDAEVLAVPVATADRTHGVLAAVLRPGQAFLPEDEAMLAAFARHAAVGLRTSALLAEAREHEETARLLLAVARSLAGQPSVQRIAQAVADAVPVLSSADRSAVALWESGRESVRIAGASGWSGELADRIARYVTDTSQSPELCEIARHGRPMLVDASGSPWARDVLAEFGVRAMAGVPIAVGERFVGIVLVHWVHQEPPAVLGETLVERLWGLAGIAGVALENTRLAHEVEWQATHDALTGLPNRGTFETRLEELTGAGDDGDAACAVLLCDVSRLTRINESLGHEAGDEVLRQVADRLRSVLREGDLLGRYGGDQFVVALPDVTAAGLPAVADRVSAALAAPVTVAGRDVFVDLVTGGAASLPTPGVPAAARSLVSRAAEELQLAKARLHGGRSPGVASARELRLETDLHGALGRGEITVHYQPQLDLVTGRVAAVEALVRWVHPELGPVPPDVFVPLAEAGGLIGDIGAHVLREACTTVARWRREGTDLDVAVNVSPLQLAEPGFADLVEATLRETGLPCPALTVEVTESHVLSEAAVRNGHLARLRGLGVGVSVDDFGTGWSSLTQLRRLPATEVKIDRSFTAGMADGDGPVVAAVIGLGRGLGLRVVAEGVETVDQLRELAALGCDRVQGYLLGRPGPAEEVLGRLPAGPALPLGIPVPRGVPPVRRGRHDAGRGTPPAPPAGPGRADGDQPAWTSGDGRGSGGPSCSPMPYRA</sequence>
<dbReference type="PROSITE" id="PS50887">
    <property type="entry name" value="GGDEF"/>
    <property type="match status" value="1"/>
</dbReference>
<organism evidence="4 5">
    <name type="scientific">Geodermatophilus normandii</name>
    <dbReference type="NCBI Taxonomy" id="1137989"/>
    <lineage>
        <taxon>Bacteria</taxon>
        <taxon>Bacillati</taxon>
        <taxon>Actinomycetota</taxon>
        <taxon>Actinomycetes</taxon>
        <taxon>Geodermatophilales</taxon>
        <taxon>Geodermatophilaceae</taxon>
        <taxon>Geodermatophilus</taxon>
    </lineage>
</organism>
<proteinExistence type="predicted"/>
<dbReference type="SUPFAM" id="SSF141868">
    <property type="entry name" value="EAL domain-like"/>
    <property type="match status" value="1"/>
</dbReference>
<feature type="region of interest" description="Disordered" evidence="1">
    <location>
        <begin position="939"/>
        <end position="1006"/>
    </location>
</feature>
<feature type="domain" description="EAL" evidence="2">
    <location>
        <begin position="691"/>
        <end position="942"/>
    </location>
</feature>
<dbReference type="InterPro" id="IPR029787">
    <property type="entry name" value="Nucleotide_cyclase"/>
</dbReference>
<dbReference type="EMBL" id="QGTX01000001">
    <property type="protein sequence ID" value="PWW21587.1"/>
    <property type="molecule type" value="Genomic_DNA"/>
</dbReference>
<dbReference type="CDD" id="cd01948">
    <property type="entry name" value="EAL"/>
    <property type="match status" value="1"/>
</dbReference>
<dbReference type="InterPro" id="IPR050706">
    <property type="entry name" value="Cyclic-di-GMP_PDE-like"/>
</dbReference>
<dbReference type="SMART" id="SM00065">
    <property type="entry name" value="GAF"/>
    <property type="match status" value="2"/>
</dbReference>
<protein>
    <submittedName>
        <fullName evidence="4">Diguanylate cyclase (GGDEF)-like protein</fullName>
    </submittedName>
</protein>
<evidence type="ECO:0000259" key="3">
    <source>
        <dbReference type="PROSITE" id="PS50887"/>
    </source>
</evidence>
<dbReference type="InterPro" id="IPR035919">
    <property type="entry name" value="EAL_sf"/>
</dbReference>
<name>A0A317QFN6_9ACTN</name>
<dbReference type="SMART" id="SM00267">
    <property type="entry name" value="GGDEF"/>
    <property type="match status" value="1"/>
</dbReference>
<dbReference type="SUPFAM" id="SSF55781">
    <property type="entry name" value="GAF domain-like"/>
    <property type="match status" value="2"/>
</dbReference>
<accession>A0A317QFN6</accession>
<dbReference type="InterPro" id="IPR000160">
    <property type="entry name" value="GGDEF_dom"/>
</dbReference>
<dbReference type="InterPro" id="IPR043128">
    <property type="entry name" value="Rev_trsase/Diguanyl_cyclase"/>
</dbReference>
<feature type="compositionally biased region" description="Low complexity" evidence="1">
    <location>
        <begin position="939"/>
        <end position="957"/>
    </location>
</feature>
<dbReference type="CDD" id="cd01949">
    <property type="entry name" value="GGDEF"/>
    <property type="match status" value="1"/>
</dbReference>
<dbReference type="OrthoDB" id="23692at2"/>
<dbReference type="Gene3D" id="3.20.20.450">
    <property type="entry name" value="EAL domain"/>
    <property type="match status" value="1"/>
</dbReference>
<dbReference type="Pfam" id="PF00990">
    <property type="entry name" value="GGDEF"/>
    <property type="match status" value="1"/>
</dbReference>
<dbReference type="SUPFAM" id="SSF55073">
    <property type="entry name" value="Nucleotide cyclase"/>
    <property type="match status" value="1"/>
</dbReference>
<dbReference type="RefSeq" id="WP_110004415.1">
    <property type="nucleotide sequence ID" value="NZ_QGTX01000001.1"/>
</dbReference>
<reference evidence="5" key="1">
    <citation type="submission" date="2018-05" db="EMBL/GenBank/DDBJ databases">
        <authorList>
            <person name="Klenk H.-P."/>
            <person name="Huntemann M."/>
            <person name="Clum A."/>
            <person name="Pillay M."/>
            <person name="Palaniappan K."/>
            <person name="Varghese N."/>
            <person name="Mikhailova N."/>
            <person name="Stamatis D."/>
            <person name="Reddy T."/>
            <person name="Daum C."/>
            <person name="Shapiro N."/>
            <person name="Ivanova N."/>
            <person name="Kyrpides N."/>
            <person name="Woyke T."/>
        </authorList>
    </citation>
    <scope>NUCLEOTIDE SEQUENCE [LARGE SCALE GENOMIC DNA]</scope>
    <source>
        <strain evidence="5">DSM 45417</strain>
    </source>
</reference>
<dbReference type="NCBIfam" id="TIGR00254">
    <property type="entry name" value="GGDEF"/>
    <property type="match status" value="1"/>
</dbReference>
<dbReference type="Pfam" id="PF01590">
    <property type="entry name" value="GAF"/>
    <property type="match status" value="1"/>
</dbReference>
<dbReference type="SMART" id="SM00052">
    <property type="entry name" value="EAL"/>
    <property type="match status" value="1"/>
</dbReference>
<gene>
    <name evidence="4" type="ORF">JD79_00721</name>
</gene>
<dbReference type="AlphaFoldDB" id="A0A317QFN6"/>
<evidence type="ECO:0000256" key="1">
    <source>
        <dbReference type="SAM" id="MobiDB-lite"/>
    </source>
</evidence>
<dbReference type="PROSITE" id="PS50883">
    <property type="entry name" value="EAL"/>
    <property type="match status" value="1"/>
</dbReference>
<dbReference type="Pfam" id="PF00563">
    <property type="entry name" value="EAL"/>
    <property type="match status" value="1"/>
</dbReference>
<evidence type="ECO:0000313" key="4">
    <source>
        <dbReference type="EMBL" id="PWW21587.1"/>
    </source>
</evidence>
<evidence type="ECO:0000313" key="5">
    <source>
        <dbReference type="Proteomes" id="UP000246661"/>
    </source>
</evidence>
<dbReference type="PANTHER" id="PTHR33121">
    <property type="entry name" value="CYCLIC DI-GMP PHOSPHODIESTERASE PDEF"/>
    <property type="match status" value="1"/>
</dbReference>
<dbReference type="PANTHER" id="PTHR33121:SF71">
    <property type="entry name" value="OXYGEN SENSOR PROTEIN DOSP"/>
    <property type="match status" value="1"/>
</dbReference>
<dbReference type="GO" id="GO:0071111">
    <property type="term" value="F:cyclic-guanylate-specific phosphodiesterase activity"/>
    <property type="evidence" value="ECO:0007669"/>
    <property type="project" value="InterPro"/>
</dbReference>
<evidence type="ECO:0000259" key="2">
    <source>
        <dbReference type="PROSITE" id="PS50883"/>
    </source>
</evidence>
<comment type="caution">
    <text evidence="4">The sequence shown here is derived from an EMBL/GenBank/DDBJ whole genome shotgun (WGS) entry which is preliminary data.</text>
</comment>
<dbReference type="Proteomes" id="UP000246661">
    <property type="component" value="Unassembled WGS sequence"/>
</dbReference>
<feature type="domain" description="GGDEF" evidence="3">
    <location>
        <begin position="552"/>
        <end position="689"/>
    </location>
</feature>
<dbReference type="Gene3D" id="3.30.70.270">
    <property type="match status" value="1"/>
</dbReference>
<dbReference type="InterPro" id="IPR029016">
    <property type="entry name" value="GAF-like_dom_sf"/>
</dbReference>
<dbReference type="Pfam" id="PF13492">
    <property type="entry name" value="GAF_3"/>
    <property type="match status" value="1"/>
</dbReference>
<keyword evidence="5" id="KW-1185">Reference proteome</keyword>
<dbReference type="InterPro" id="IPR003018">
    <property type="entry name" value="GAF"/>
</dbReference>
<dbReference type="InterPro" id="IPR001633">
    <property type="entry name" value="EAL_dom"/>
</dbReference>